<dbReference type="AlphaFoldDB" id="A0A4R9AEL2"/>
<evidence type="ECO:0000259" key="5">
    <source>
        <dbReference type="PROSITE" id="PS50893"/>
    </source>
</evidence>
<dbReference type="InterPro" id="IPR050319">
    <property type="entry name" value="ABC_transp_ATP-bind"/>
</dbReference>
<dbReference type="PROSITE" id="PS00211">
    <property type="entry name" value="ABC_TRANSPORTER_1"/>
    <property type="match status" value="2"/>
</dbReference>
<comment type="caution">
    <text evidence="6">The sequence shown here is derived from an EMBL/GenBank/DDBJ whole genome shotgun (WGS) entry which is preliminary data.</text>
</comment>
<dbReference type="Pfam" id="PF08352">
    <property type="entry name" value="oligo_HPY"/>
    <property type="match status" value="2"/>
</dbReference>
<dbReference type="GO" id="GO:0016887">
    <property type="term" value="F:ATP hydrolysis activity"/>
    <property type="evidence" value="ECO:0007669"/>
    <property type="project" value="InterPro"/>
</dbReference>
<dbReference type="InterPro" id="IPR027417">
    <property type="entry name" value="P-loop_NTPase"/>
</dbReference>
<sequence>MRTLIEQQTEVALQATDLRVATALGKEILHGVSFTLQRGRMLALVGESGSGKTTAGLACLGYFRTGLKHVGGTVELSDGTDLLALTDAGRRGLRGGSISYVPQDPALSLNPAMRIGTQIMEVLRVHGYGASEQARRNRLAEVLTDVGLPNDAAYQRRWPHELSGGQQQRVGIAMAFAFRPEVMVMDEPTTGLDVTTQALVLQTIHQLVTTHAVAGLYITHDLAVVSEVADEVAVMLAGRIVEQGRSDQVLHDPQHAYTRKLLNAVPDLAGRHHIGEVEAVTGAMPIVSRERAASARVATPVVAEPTSLLSVADLRLSYGTNAVLNGIDFELGRGESLMLLGESGSGKTTAARCIAGLNDTYTGSVSLAGTTLQPGTRQRSAEERHRIQYVFQSPMSSLNPRRTIGESVEVPLHMSGTFSRKERRALVLEALDQVQLAASFIDRRPGQLSGGERQRAAIARALVNAPSVLVCDEVTSALDVSVQASIIDLLRTLQVETGMAMVFVTHNIALARHLSQRLAVLHAGRIVDIGPTDDVLENPQHSYTRELLTHVPTL</sequence>
<dbReference type="Gene3D" id="3.40.50.300">
    <property type="entry name" value="P-loop containing nucleotide triphosphate hydrolases"/>
    <property type="match status" value="2"/>
</dbReference>
<dbReference type="InterPro" id="IPR003593">
    <property type="entry name" value="AAA+_ATPase"/>
</dbReference>
<evidence type="ECO:0000256" key="4">
    <source>
        <dbReference type="ARBA" id="ARBA00022840"/>
    </source>
</evidence>
<dbReference type="PANTHER" id="PTHR43776">
    <property type="entry name" value="TRANSPORT ATP-BINDING PROTEIN"/>
    <property type="match status" value="1"/>
</dbReference>
<dbReference type="PANTHER" id="PTHR43776:SF7">
    <property type="entry name" value="D,D-DIPEPTIDE TRANSPORT ATP-BINDING PROTEIN DDPF-RELATED"/>
    <property type="match status" value="1"/>
</dbReference>
<dbReference type="Pfam" id="PF00005">
    <property type="entry name" value="ABC_tran"/>
    <property type="match status" value="2"/>
</dbReference>
<keyword evidence="2" id="KW-0813">Transport</keyword>
<proteinExistence type="inferred from homology"/>
<accession>A0A4R9AEL2</accession>
<dbReference type="OrthoDB" id="3677453at2"/>
<dbReference type="InterPro" id="IPR013563">
    <property type="entry name" value="Oligopep_ABC_C"/>
</dbReference>
<reference evidence="6 7" key="1">
    <citation type="submission" date="2019-03" db="EMBL/GenBank/DDBJ databases">
        <title>Genomics of glacier-inhabiting Cryobacterium strains.</title>
        <authorList>
            <person name="Liu Q."/>
            <person name="Xin Y.-H."/>
        </authorList>
    </citation>
    <scope>NUCLEOTIDE SEQUENCE [LARGE SCALE GENOMIC DNA]</scope>
    <source>
        <strain evidence="6 7">Sr39</strain>
    </source>
</reference>
<protein>
    <submittedName>
        <fullName evidence="6">ABC transporter ATP-binding protein</fullName>
    </submittedName>
</protein>
<dbReference type="InterPro" id="IPR017871">
    <property type="entry name" value="ABC_transporter-like_CS"/>
</dbReference>
<feature type="domain" description="ABC transporter" evidence="5">
    <location>
        <begin position="309"/>
        <end position="548"/>
    </location>
</feature>
<evidence type="ECO:0000313" key="7">
    <source>
        <dbReference type="Proteomes" id="UP000298170"/>
    </source>
</evidence>
<evidence type="ECO:0000256" key="1">
    <source>
        <dbReference type="ARBA" id="ARBA00005417"/>
    </source>
</evidence>
<feature type="domain" description="ABC transporter" evidence="5">
    <location>
        <begin position="13"/>
        <end position="262"/>
    </location>
</feature>
<dbReference type="RefSeq" id="WP_134514535.1">
    <property type="nucleotide sequence ID" value="NZ_SOHJ01000009.1"/>
</dbReference>
<comment type="similarity">
    <text evidence="1">Belongs to the ABC transporter superfamily.</text>
</comment>
<dbReference type="EMBL" id="SOHJ01000009">
    <property type="protein sequence ID" value="TFD59804.1"/>
    <property type="molecule type" value="Genomic_DNA"/>
</dbReference>
<keyword evidence="3" id="KW-0547">Nucleotide-binding</keyword>
<keyword evidence="7" id="KW-1185">Reference proteome</keyword>
<dbReference type="PROSITE" id="PS50893">
    <property type="entry name" value="ABC_TRANSPORTER_2"/>
    <property type="match status" value="2"/>
</dbReference>
<organism evidence="6 7">
    <name type="scientific">Cryobacterium suzukii</name>
    <dbReference type="NCBI Taxonomy" id="1259198"/>
    <lineage>
        <taxon>Bacteria</taxon>
        <taxon>Bacillati</taxon>
        <taxon>Actinomycetota</taxon>
        <taxon>Actinomycetes</taxon>
        <taxon>Micrococcales</taxon>
        <taxon>Microbacteriaceae</taxon>
        <taxon>Cryobacterium</taxon>
    </lineage>
</organism>
<dbReference type="GO" id="GO:0005524">
    <property type="term" value="F:ATP binding"/>
    <property type="evidence" value="ECO:0007669"/>
    <property type="project" value="UniProtKB-KW"/>
</dbReference>
<dbReference type="InterPro" id="IPR003439">
    <property type="entry name" value="ABC_transporter-like_ATP-bd"/>
</dbReference>
<dbReference type="SMART" id="SM00382">
    <property type="entry name" value="AAA"/>
    <property type="match status" value="2"/>
</dbReference>
<dbReference type="GO" id="GO:0055085">
    <property type="term" value="P:transmembrane transport"/>
    <property type="evidence" value="ECO:0007669"/>
    <property type="project" value="UniProtKB-ARBA"/>
</dbReference>
<dbReference type="Proteomes" id="UP000298170">
    <property type="component" value="Unassembled WGS sequence"/>
</dbReference>
<evidence type="ECO:0000313" key="6">
    <source>
        <dbReference type="EMBL" id="TFD59804.1"/>
    </source>
</evidence>
<dbReference type="GO" id="GO:0015833">
    <property type="term" value="P:peptide transport"/>
    <property type="evidence" value="ECO:0007669"/>
    <property type="project" value="InterPro"/>
</dbReference>
<keyword evidence="4 6" id="KW-0067">ATP-binding</keyword>
<dbReference type="CDD" id="cd03257">
    <property type="entry name" value="ABC_NikE_OppD_transporters"/>
    <property type="match status" value="2"/>
</dbReference>
<gene>
    <name evidence="6" type="ORF">E3T39_08910</name>
</gene>
<name>A0A4R9AEL2_9MICO</name>
<evidence type="ECO:0000256" key="2">
    <source>
        <dbReference type="ARBA" id="ARBA00022448"/>
    </source>
</evidence>
<evidence type="ECO:0000256" key="3">
    <source>
        <dbReference type="ARBA" id="ARBA00022741"/>
    </source>
</evidence>
<dbReference type="SUPFAM" id="SSF52540">
    <property type="entry name" value="P-loop containing nucleoside triphosphate hydrolases"/>
    <property type="match status" value="2"/>
</dbReference>